<dbReference type="Proteomes" id="UP000299102">
    <property type="component" value="Unassembled WGS sequence"/>
</dbReference>
<gene>
    <name evidence="2" type="ORF">EVAR_11095_1</name>
</gene>
<keyword evidence="3" id="KW-1185">Reference proteome</keyword>
<comment type="caution">
    <text evidence="2">The sequence shown here is derived from an EMBL/GenBank/DDBJ whole genome shotgun (WGS) entry which is preliminary data.</text>
</comment>
<sequence>MRYEQQVIDTVYYHFIKVVQKKRGGYAKYCPKHSQCSKRKRGNMCNTDTPCIPRLVVSPPTSSVSTGTEKGRVGKLSLKSLRYACNPRFDLFWAIMAANYAVIQRWLLKDNDSDAILSESEDEGSYQNQSVPISSPHKSDTEQKGDENENIEDSSDDDVAFCFGFIPGS</sequence>
<protein>
    <submittedName>
        <fullName evidence="2">Uncharacterized protein</fullName>
    </submittedName>
</protein>
<name>A0A4C1U517_EUMVA</name>
<evidence type="ECO:0000256" key="1">
    <source>
        <dbReference type="SAM" id="MobiDB-lite"/>
    </source>
</evidence>
<accession>A0A4C1U517</accession>
<reference evidence="2 3" key="1">
    <citation type="journal article" date="2019" name="Commun. Biol.">
        <title>The bagworm genome reveals a unique fibroin gene that provides high tensile strength.</title>
        <authorList>
            <person name="Kono N."/>
            <person name="Nakamura H."/>
            <person name="Ohtoshi R."/>
            <person name="Tomita M."/>
            <person name="Numata K."/>
            <person name="Arakawa K."/>
        </authorList>
    </citation>
    <scope>NUCLEOTIDE SEQUENCE [LARGE SCALE GENOMIC DNA]</scope>
</reference>
<proteinExistence type="predicted"/>
<dbReference type="EMBL" id="BGZK01000125">
    <property type="protein sequence ID" value="GBP21064.1"/>
    <property type="molecule type" value="Genomic_DNA"/>
</dbReference>
<evidence type="ECO:0000313" key="3">
    <source>
        <dbReference type="Proteomes" id="UP000299102"/>
    </source>
</evidence>
<feature type="compositionally biased region" description="Acidic residues" evidence="1">
    <location>
        <begin position="148"/>
        <end position="158"/>
    </location>
</feature>
<dbReference type="AlphaFoldDB" id="A0A4C1U517"/>
<feature type="region of interest" description="Disordered" evidence="1">
    <location>
        <begin position="119"/>
        <end position="158"/>
    </location>
</feature>
<organism evidence="2 3">
    <name type="scientific">Eumeta variegata</name>
    <name type="common">Bagworm moth</name>
    <name type="synonym">Eumeta japonica</name>
    <dbReference type="NCBI Taxonomy" id="151549"/>
    <lineage>
        <taxon>Eukaryota</taxon>
        <taxon>Metazoa</taxon>
        <taxon>Ecdysozoa</taxon>
        <taxon>Arthropoda</taxon>
        <taxon>Hexapoda</taxon>
        <taxon>Insecta</taxon>
        <taxon>Pterygota</taxon>
        <taxon>Neoptera</taxon>
        <taxon>Endopterygota</taxon>
        <taxon>Lepidoptera</taxon>
        <taxon>Glossata</taxon>
        <taxon>Ditrysia</taxon>
        <taxon>Tineoidea</taxon>
        <taxon>Psychidae</taxon>
        <taxon>Oiketicinae</taxon>
        <taxon>Eumeta</taxon>
    </lineage>
</organism>
<evidence type="ECO:0000313" key="2">
    <source>
        <dbReference type="EMBL" id="GBP21064.1"/>
    </source>
</evidence>
<feature type="compositionally biased region" description="Basic and acidic residues" evidence="1">
    <location>
        <begin position="137"/>
        <end position="147"/>
    </location>
</feature>